<evidence type="ECO:0000256" key="2">
    <source>
        <dbReference type="ARBA" id="ARBA00009003"/>
    </source>
</evidence>
<dbReference type="Pfam" id="PF04572">
    <property type="entry name" value="Gb3_synth"/>
    <property type="match status" value="1"/>
</dbReference>
<evidence type="ECO:0000313" key="10">
    <source>
        <dbReference type="Proteomes" id="UP000502823"/>
    </source>
</evidence>
<dbReference type="OrthoDB" id="409543at2759"/>
<evidence type="ECO:0000256" key="6">
    <source>
        <dbReference type="ARBA" id="ARBA00023136"/>
    </source>
</evidence>
<dbReference type="FunCoup" id="A0A6L2PH80">
    <property type="interactions" value="22"/>
</dbReference>
<evidence type="ECO:0000259" key="8">
    <source>
        <dbReference type="Pfam" id="PF04572"/>
    </source>
</evidence>
<sequence length="400" mass="44591">MAGCLLLTLYLFVRLYYIEEIWNSHFLAVIPGISTGDQPTTQYASEGKSNSVTERNNLTVNKMVISSASGPPEQWMVKYCSDVNSTSVLQSTEKVSSSETGHASLRELDTEPVPGERHIIFLETRCVLNDSKTGNQLGLAINQRQACAVASAANTNPDTKVYLLYTCSVIGNLGDSPAYVKQMLSYPNVRIWKLVISDYIKRTPLENWDFMRKIHSSHWPVVHASDILRYLTLWKYGGTYLDLDFVILKSLVELGTNYAGAESEGDMGNGALSFDMDTAGRTAVNLMLSDIQSKFNGKMWGHNGPKLVSRVLQIMCGIKHVTNGTREKCSGIAVLPPSVFYSVYYESWKLFFDASQSDEMLKQVEGSYGVHLWNKMSNKEKITVGSKQAYGLLAEKHCPR</sequence>
<dbReference type="SUPFAM" id="SSF53448">
    <property type="entry name" value="Nucleotide-diphospho-sugar transferases"/>
    <property type="match status" value="1"/>
</dbReference>
<dbReference type="InterPro" id="IPR007652">
    <property type="entry name" value="A1-4-GlycosylTfrase_dom"/>
</dbReference>
<dbReference type="Pfam" id="PF04488">
    <property type="entry name" value="Gly_transf_sug"/>
    <property type="match status" value="1"/>
</dbReference>
<keyword evidence="10" id="KW-1185">Reference proteome</keyword>
<feature type="signal peptide" evidence="7">
    <location>
        <begin position="1"/>
        <end position="18"/>
    </location>
</feature>
<dbReference type="AlphaFoldDB" id="A0A6L2PH80"/>
<comment type="subcellular location">
    <subcellularLocation>
        <location evidence="1">Golgi apparatus membrane</location>
        <topology evidence="1">Single-pass type II membrane protein</topology>
    </subcellularLocation>
</comment>
<dbReference type="GO" id="GO:0006688">
    <property type="term" value="P:glycosphingolipid biosynthetic process"/>
    <property type="evidence" value="ECO:0007669"/>
    <property type="project" value="TreeGrafter"/>
</dbReference>
<feature type="non-terminal residue" evidence="9">
    <location>
        <position position="400"/>
    </location>
</feature>
<comment type="caution">
    <text evidence="9">The sequence shown here is derived from an EMBL/GenBank/DDBJ whole genome shotgun (WGS) entry which is preliminary data.</text>
</comment>
<keyword evidence="3" id="KW-0328">Glycosyltransferase</keyword>
<dbReference type="EMBL" id="BLKM01000227">
    <property type="protein sequence ID" value="GFG30502.1"/>
    <property type="molecule type" value="Genomic_DNA"/>
</dbReference>
<evidence type="ECO:0000256" key="4">
    <source>
        <dbReference type="ARBA" id="ARBA00022679"/>
    </source>
</evidence>
<evidence type="ECO:0000256" key="7">
    <source>
        <dbReference type="SAM" id="SignalP"/>
    </source>
</evidence>
<proteinExistence type="inferred from homology"/>
<dbReference type="InParanoid" id="A0A6L2PH80"/>
<evidence type="ECO:0000256" key="1">
    <source>
        <dbReference type="ARBA" id="ARBA00004323"/>
    </source>
</evidence>
<evidence type="ECO:0000256" key="3">
    <source>
        <dbReference type="ARBA" id="ARBA00022676"/>
    </source>
</evidence>
<feature type="domain" description="Alpha 1,4-glycosyltransferase" evidence="8">
    <location>
        <begin position="279"/>
        <end position="400"/>
    </location>
</feature>
<dbReference type="InterPro" id="IPR029044">
    <property type="entry name" value="Nucleotide-diphossugar_trans"/>
</dbReference>
<dbReference type="Proteomes" id="UP000502823">
    <property type="component" value="Unassembled WGS sequence"/>
</dbReference>
<gene>
    <name evidence="9" type="ORF">Cfor_08125</name>
</gene>
<organism evidence="9 10">
    <name type="scientific">Coptotermes formosanus</name>
    <name type="common">Formosan subterranean termite</name>
    <dbReference type="NCBI Taxonomy" id="36987"/>
    <lineage>
        <taxon>Eukaryota</taxon>
        <taxon>Metazoa</taxon>
        <taxon>Ecdysozoa</taxon>
        <taxon>Arthropoda</taxon>
        <taxon>Hexapoda</taxon>
        <taxon>Insecta</taxon>
        <taxon>Pterygota</taxon>
        <taxon>Neoptera</taxon>
        <taxon>Polyneoptera</taxon>
        <taxon>Dictyoptera</taxon>
        <taxon>Blattodea</taxon>
        <taxon>Blattoidea</taxon>
        <taxon>Termitoidae</taxon>
        <taxon>Rhinotermitidae</taxon>
        <taxon>Coptotermes</taxon>
    </lineage>
</organism>
<feature type="chain" id="PRO_5026860413" description="Alpha 1,4-glycosyltransferase domain-containing protein" evidence="7">
    <location>
        <begin position="19"/>
        <end position="400"/>
    </location>
</feature>
<dbReference type="PANTHER" id="PTHR12042:SF21">
    <property type="entry name" value="ALPHA1,4-GALACTOSYLTRANSFERASE 1-RELATED"/>
    <property type="match status" value="1"/>
</dbReference>
<comment type="similarity">
    <text evidence="2">Belongs to the glycosyltransferase 32 family.</text>
</comment>
<keyword evidence="4" id="KW-0808">Transferase</keyword>
<accession>A0A6L2PH80</accession>
<dbReference type="InterPro" id="IPR051981">
    <property type="entry name" value="Glycosyltransf_32"/>
</dbReference>
<keyword evidence="7" id="KW-0732">Signal</keyword>
<dbReference type="InterPro" id="IPR007577">
    <property type="entry name" value="GlycoTrfase_DXD_sugar-bd_CS"/>
</dbReference>
<dbReference type="GO" id="GO:0035248">
    <property type="term" value="F:alpha-1,4-N-acetylgalactosaminyltransferase activity"/>
    <property type="evidence" value="ECO:0007669"/>
    <property type="project" value="TreeGrafter"/>
</dbReference>
<reference evidence="10" key="1">
    <citation type="submission" date="2020-01" db="EMBL/GenBank/DDBJ databases">
        <title>Draft genome sequence of the Termite Coptotermes fromosanus.</title>
        <authorList>
            <person name="Itakura S."/>
            <person name="Yosikawa Y."/>
            <person name="Umezawa K."/>
        </authorList>
    </citation>
    <scope>NUCLEOTIDE SEQUENCE [LARGE SCALE GENOMIC DNA]</scope>
</reference>
<dbReference type="GO" id="GO:0000139">
    <property type="term" value="C:Golgi membrane"/>
    <property type="evidence" value="ECO:0007669"/>
    <property type="project" value="UniProtKB-SubCell"/>
</dbReference>
<name>A0A6L2PH80_COPFO</name>
<keyword evidence="5" id="KW-0333">Golgi apparatus</keyword>
<keyword evidence="6" id="KW-0472">Membrane</keyword>
<evidence type="ECO:0000256" key="5">
    <source>
        <dbReference type="ARBA" id="ARBA00023034"/>
    </source>
</evidence>
<protein>
    <recommendedName>
        <fullName evidence="8">Alpha 1,4-glycosyltransferase domain-containing protein</fullName>
    </recommendedName>
</protein>
<dbReference type="PANTHER" id="PTHR12042">
    <property type="entry name" value="LACTOSYLCERAMIDE 4-ALPHA-GALACTOSYLTRANSFERASE ALPHA- 1,4-GALACTOSYLTRANSFERASE"/>
    <property type="match status" value="1"/>
</dbReference>
<evidence type="ECO:0000313" key="9">
    <source>
        <dbReference type="EMBL" id="GFG30502.1"/>
    </source>
</evidence>
<dbReference type="Gene3D" id="3.90.550.20">
    <property type="match status" value="1"/>
</dbReference>